<name>A0A0F9C769_9ZZZZ</name>
<dbReference type="AlphaFoldDB" id="A0A0F9C769"/>
<keyword evidence="1" id="KW-1133">Transmembrane helix</keyword>
<feature type="non-terminal residue" evidence="2">
    <location>
        <position position="153"/>
    </location>
</feature>
<comment type="caution">
    <text evidence="2">The sequence shown here is derived from an EMBL/GenBank/DDBJ whole genome shotgun (WGS) entry which is preliminary data.</text>
</comment>
<sequence>MYNLTQPIVVGIIVFALSQYFLKLILEPIIQFRKLLSEISHTLLYHQQELLSGNAEDLKLYKEIAGLSAKLRSSVYLIPFYNFLVKLRIFGLPKRDNILLSCRKLNILSYPLLKGVEELREREVEMGVGPQEHPDIIDKTFKKGYIRNSQLVN</sequence>
<proteinExistence type="predicted"/>
<protein>
    <submittedName>
        <fullName evidence="2">Uncharacterized protein</fullName>
    </submittedName>
</protein>
<reference evidence="2" key="1">
    <citation type="journal article" date="2015" name="Nature">
        <title>Complex archaea that bridge the gap between prokaryotes and eukaryotes.</title>
        <authorList>
            <person name="Spang A."/>
            <person name="Saw J.H."/>
            <person name="Jorgensen S.L."/>
            <person name="Zaremba-Niedzwiedzka K."/>
            <person name="Martijn J."/>
            <person name="Lind A.E."/>
            <person name="van Eijk R."/>
            <person name="Schleper C."/>
            <person name="Guy L."/>
            <person name="Ettema T.J."/>
        </authorList>
    </citation>
    <scope>NUCLEOTIDE SEQUENCE</scope>
</reference>
<gene>
    <name evidence="2" type="ORF">LCGC14_2644150</name>
</gene>
<evidence type="ECO:0000256" key="1">
    <source>
        <dbReference type="SAM" id="Phobius"/>
    </source>
</evidence>
<feature type="transmembrane region" description="Helical" evidence="1">
    <location>
        <begin position="6"/>
        <end position="26"/>
    </location>
</feature>
<keyword evidence="1" id="KW-0812">Transmembrane</keyword>
<keyword evidence="1" id="KW-0472">Membrane</keyword>
<dbReference type="EMBL" id="LAZR01045678">
    <property type="protein sequence ID" value="KKK98299.1"/>
    <property type="molecule type" value="Genomic_DNA"/>
</dbReference>
<accession>A0A0F9C769</accession>
<evidence type="ECO:0000313" key="2">
    <source>
        <dbReference type="EMBL" id="KKK98299.1"/>
    </source>
</evidence>
<organism evidence="2">
    <name type="scientific">marine sediment metagenome</name>
    <dbReference type="NCBI Taxonomy" id="412755"/>
    <lineage>
        <taxon>unclassified sequences</taxon>
        <taxon>metagenomes</taxon>
        <taxon>ecological metagenomes</taxon>
    </lineage>
</organism>